<accession>A0A9D4QY16</accession>
<reference evidence="1" key="1">
    <citation type="journal article" date="2019" name="bioRxiv">
        <title>The Genome of the Zebra Mussel, Dreissena polymorpha: A Resource for Invasive Species Research.</title>
        <authorList>
            <person name="McCartney M.A."/>
            <person name="Auch B."/>
            <person name="Kono T."/>
            <person name="Mallez S."/>
            <person name="Zhang Y."/>
            <person name="Obille A."/>
            <person name="Becker A."/>
            <person name="Abrahante J.E."/>
            <person name="Garbe J."/>
            <person name="Badalamenti J.P."/>
            <person name="Herman A."/>
            <person name="Mangelson H."/>
            <person name="Liachko I."/>
            <person name="Sullivan S."/>
            <person name="Sone E.D."/>
            <person name="Koren S."/>
            <person name="Silverstein K.A.T."/>
            <person name="Beckman K.B."/>
            <person name="Gohl D.M."/>
        </authorList>
    </citation>
    <scope>NUCLEOTIDE SEQUENCE</scope>
    <source>
        <strain evidence="1">Duluth1</strain>
        <tissue evidence="1">Whole animal</tissue>
    </source>
</reference>
<reference evidence="1" key="2">
    <citation type="submission" date="2020-11" db="EMBL/GenBank/DDBJ databases">
        <authorList>
            <person name="McCartney M.A."/>
            <person name="Auch B."/>
            <person name="Kono T."/>
            <person name="Mallez S."/>
            <person name="Becker A."/>
            <person name="Gohl D.M."/>
            <person name="Silverstein K.A.T."/>
            <person name="Koren S."/>
            <person name="Bechman K.B."/>
            <person name="Herman A."/>
            <person name="Abrahante J.E."/>
            <person name="Garbe J."/>
        </authorList>
    </citation>
    <scope>NUCLEOTIDE SEQUENCE</scope>
    <source>
        <strain evidence="1">Duluth1</strain>
        <tissue evidence="1">Whole animal</tissue>
    </source>
</reference>
<comment type="caution">
    <text evidence="1">The sequence shown here is derived from an EMBL/GenBank/DDBJ whole genome shotgun (WGS) entry which is preliminary data.</text>
</comment>
<gene>
    <name evidence="1" type="ORF">DPMN_089392</name>
</gene>
<dbReference type="AlphaFoldDB" id="A0A9D4QY16"/>
<sequence length="64" mass="7200">MAINKVNDVVVNKVVVNEVKVNEIETHVVFEEVDRSALGFGMSTFGVQMQIQTIFTYDNNVLII</sequence>
<name>A0A9D4QY16_DREPO</name>
<proteinExistence type="predicted"/>
<keyword evidence="2" id="KW-1185">Reference proteome</keyword>
<dbReference type="EMBL" id="JAIWYP010000003">
    <property type="protein sequence ID" value="KAH3847078.1"/>
    <property type="molecule type" value="Genomic_DNA"/>
</dbReference>
<protein>
    <submittedName>
        <fullName evidence="1">Uncharacterized protein</fullName>
    </submittedName>
</protein>
<evidence type="ECO:0000313" key="2">
    <source>
        <dbReference type="Proteomes" id="UP000828390"/>
    </source>
</evidence>
<organism evidence="1 2">
    <name type="scientific">Dreissena polymorpha</name>
    <name type="common">Zebra mussel</name>
    <name type="synonym">Mytilus polymorpha</name>
    <dbReference type="NCBI Taxonomy" id="45954"/>
    <lineage>
        <taxon>Eukaryota</taxon>
        <taxon>Metazoa</taxon>
        <taxon>Spiralia</taxon>
        <taxon>Lophotrochozoa</taxon>
        <taxon>Mollusca</taxon>
        <taxon>Bivalvia</taxon>
        <taxon>Autobranchia</taxon>
        <taxon>Heteroconchia</taxon>
        <taxon>Euheterodonta</taxon>
        <taxon>Imparidentia</taxon>
        <taxon>Neoheterodontei</taxon>
        <taxon>Myida</taxon>
        <taxon>Dreissenoidea</taxon>
        <taxon>Dreissenidae</taxon>
        <taxon>Dreissena</taxon>
    </lineage>
</organism>
<evidence type="ECO:0000313" key="1">
    <source>
        <dbReference type="EMBL" id="KAH3847078.1"/>
    </source>
</evidence>
<dbReference type="Proteomes" id="UP000828390">
    <property type="component" value="Unassembled WGS sequence"/>
</dbReference>